<dbReference type="PANTHER" id="PTHR36442:SF1">
    <property type="entry name" value="CYCLIC-DI-AMP PHOSPHODIESTERASE PGPH"/>
    <property type="match status" value="1"/>
</dbReference>
<accession>A0A1W6MGC7</accession>
<feature type="transmembrane region" description="Helical" evidence="1">
    <location>
        <begin position="14"/>
        <end position="32"/>
    </location>
</feature>
<keyword evidence="3" id="KW-0378">Hydrolase</keyword>
<dbReference type="InterPro" id="IPR006674">
    <property type="entry name" value="HD_domain"/>
</dbReference>
<dbReference type="Gene3D" id="1.10.3210.10">
    <property type="entry name" value="Hypothetical protein af1432"/>
    <property type="match status" value="1"/>
</dbReference>
<dbReference type="OrthoDB" id="9806952at2"/>
<name>A0A1W6MGC7_9FLAO</name>
<dbReference type="Pfam" id="PF01966">
    <property type="entry name" value="HD"/>
    <property type="match status" value="1"/>
</dbReference>
<keyword evidence="1" id="KW-0472">Membrane</keyword>
<feature type="transmembrane region" description="Helical" evidence="1">
    <location>
        <begin position="321"/>
        <end position="338"/>
    </location>
</feature>
<evidence type="ECO:0000313" key="4">
    <source>
        <dbReference type="Proteomes" id="UP000193431"/>
    </source>
</evidence>
<proteinExistence type="predicted"/>
<feature type="transmembrane region" description="Helical" evidence="1">
    <location>
        <begin position="296"/>
        <end position="314"/>
    </location>
</feature>
<feature type="domain" description="HD/PDEase" evidence="2">
    <location>
        <begin position="471"/>
        <end position="626"/>
    </location>
</feature>
<dbReference type="RefSeq" id="WP_085765430.1">
    <property type="nucleotide sequence ID" value="NZ_CP019344.1"/>
</dbReference>
<gene>
    <name evidence="3" type="ORF">BST97_00640</name>
</gene>
<keyword evidence="1" id="KW-0812">Transmembrane</keyword>
<dbReference type="InterPro" id="IPR052722">
    <property type="entry name" value="PgpH_phosphodiesterase"/>
</dbReference>
<dbReference type="EMBL" id="CP019344">
    <property type="protein sequence ID" value="ARN76630.1"/>
    <property type="molecule type" value="Genomic_DNA"/>
</dbReference>
<feature type="transmembrane region" description="Helical" evidence="1">
    <location>
        <begin position="388"/>
        <end position="409"/>
    </location>
</feature>
<sequence>MLSFLKDNQITTQWIARISLLIFCTAFVIYFFPKSNRFTYEFEQGQPWEYETLYAPFSFPIKKSDEEIKKAQKEIKQSTPRYFKKDKELSKLVKNEWSSRIEQLIIDSIIPNNSGVGRNGISLLESIYKNGFLENPLALEDSHPVYIDDGNEVVTATYGGLILPAELNKKLNRAFNTQPDSIQPILKRQLLGIIRGDIIYNEELTELNIEDELENIIPTKGLVSRNARIIAQGEIVEGDKLQKLKTLNDLYQAQTWTESQYGWKLLGYFILVAMAMIMLLLFIHKYRYQIYLDFRKLAFVYFNVLFFILLTSMVVKFQDDYLYIVPVCMLPLIIKAFFDSRLGLFTHVITIFVLSFIVPNSAQYLFLQMMAGIVTILSGSEIYKRANLFITVGQILLVYLVSYTAFYAINQGGILGWDWTQVAYFGLSSLALLFVWPLIYVYERIFGLVSDVSLLELSDTNSKLLKKLADKAPGTFHHSLNVANIAETVANEVGANAMLVRVGALYHDIGKMKNPTYFVENQTSGVNPHDDMDPEESAQIIVNHVIDGIEIARKNNLPDRIIDFIRTHHGDSTVYYFYKQAKEQDPEVPKKLFQYKGPRPFSLETAILMISDSVEAASKSLPKPTAILINNLVDNIVSKQVSNDQFLNADITFKQIETIKAVVKKKLASIYHLRIEYPE</sequence>
<dbReference type="SUPFAM" id="SSF109604">
    <property type="entry name" value="HD-domain/PDEase-like"/>
    <property type="match status" value="1"/>
</dbReference>
<keyword evidence="4" id="KW-1185">Reference proteome</keyword>
<dbReference type="InterPro" id="IPR011621">
    <property type="entry name" value="Metal-dep_PHydrolase_7TM_intra"/>
</dbReference>
<organism evidence="3 4">
    <name type="scientific">Nonlabens spongiae</name>
    <dbReference type="NCBI Taxonomy" id="331648"/>
    <lineage>
        <taxon>Bacteria</taxon>
        <taxon>Pseudomonadati</taxon>
        <taxon>Bacteroidota</taxon>
        <taxon>Flavobacteriia</taxon>
        <taxon>Flavobacteriales</taxon>
        <taxon>Flavobacteriaceae</taxon>
        <taxon>Nonlabens</taxon>
    </lineage>
</organism>
<evidence type="ECO:0000313" key="3">
    <source>
        <dbReference type="EMBL" id="ARN76630.1"/>
    </source>
</evidence>
<evidence type="ECO:0000259" key="2">
    <source>
        <dbReference type="SMART" id="SM00471"/>
    </source>
</evidence>
<feature type="transmembrane region" description="Helical" evidence="1">
    <location>
        <begin position="265"/>
        <end position="284"/>
    </location>
</feature>
<feature type="transmembrane region" description="Helical" evidence="1">
    <location>
        <begin position="344"/>
        <end position="367"/>
    </location>
</feature>
<dbReference type="GO" id="GO:0016787">
    <property type="term" value="F:hydrolase activity"/>
    <property type="evidence" value="ECO:0007669"/>
    <property type="project" value="UniProtKB-KW"/>
</dbReference>
<keyword evidence="1" id="KW-1133">Transmembrane helix</keyword>
<dbReference type="SMART" id="SM00471">
    <property type="entry name" value="HDc"/>
    <property type="match status" value="1"/>
</dbReference>
<dbReference type="Pfam" id="PF07698">
    <property type="entry name" value="7TM-7TMR_HD"/>
    <property type="match status" value="1"/>
</dbReference>
<dbReference type="Pfam" id="PF07697">
    <property type="entry name" value="7TMR-HDED"/>
    <property type="match status" value="1"/>
</dbReference>
<dbReference type="NCBIfam" id="TIGR00277">
    <property type="entry name" value="HDIG"/>
    <property type="match status" value="1"/>
</dbReference>
<dbReference type="InterPro" id="IPR011624">
    <property type="entry name" value="Metal-dep_PHydrolase_7TM_extra"/>
</dbReference>
<dbReference type="InterPro" id="IPR003607">
    <property type="entry name" value="HD/PDEase_dom"/>
</dbReference>
<dbReference type="AlphaFoldDB" id="A0A1W6MGC7"/>
<dbReference type="STRING" id="331648.BST97_00640"/>
<evidence type="ECO:0000256" key="1">
    <source>
        <dbReference type="SAM" id="Phobius"/>
    </source>
</evidence>
<dbReference type="CDD" id="cd00077">
    <property type="entry name" value="HDc"/>
    <property type="match status" value="1"/>
</dbReference>
<dbReference type="PANTHER" id="PTHR36442">
    <property type="entry name" value="CYCLIC-DI-AMP PHOSPHODIESTERASE PGPH"/>
    <property type="match status" value="1"/>
</dbReference>
<feature type="transmembrane region" description="Helical" evidence="1">
    <location>
        <begin position="421"/>
        <end position="442"/>
    </location>
</feature>
<dbReference type="InterPro" id="IPR006675">
    <property type="entry name" value="HDIG_dom"/>
</dbReference>
<protein>
    <submittedName>
        <fullName evidence="3">Phosphohydrolase</fullName>
    </submittedName>
</protein>
<dbReference type="Proteomes" id="UP000193431">
    <property type="component" value="Chromosome"/>
</dbReference>
<reference evidence="3 4" key="1">
    <citation type="submission" date="2016-11" db="EMBL/GenBank/DDBJ databases">
        <title>Trade-off between light-utilization and light-protection in marine flavobacteria.</title>
        <authorList>
            <person name="Kumagai Y."/>
        </authorList>
    </citation>
    <scope>NUCLEOTIDE SEQUENCE [LARGE SCALE GENOMIC DNA]</scope>
    <source>
        <strain evidence="3 4">JCM 13191</strain>
    </source>
</reference>